<dbReference type="AlphaFoldDB" id="U7D5X9"/>
<dbReference type="Gene3D" id="3.50.50.60">
    <property type="entry name" value="FAD/NAD(P)-binding domain"/>
    <property type="match status" value="2"/>
</dbReference>
<dbReference type="RefSeq" id="WP_022637256.1">
    <property type="nucleotide sequence ID" value="NZ_ASJR01000015.1"/>
</dbReference>
<evidence type="ECO:0000256" key="5">
    <source>
        <dbReference type="ARBA" id="ARBA00023027"/>
    </source>
</evidence>
<accession>U7D5X9</accession>
<dbReference type="InterPro" id="IPR036188">
    <property type="entry name" value="FAD/NAD-bd_sf"/>
</dbReference>
<dbReference type="Pfam" id="PF01593">
    <property type="entry name" value="Amino_oxidase"/>
    <property type="match status" value="1"/>
</dbReference>
<evidence type="ECO:0000313" key="7">
    <source>
        <dbReference type="EMBL" id="ERP31333.1"/>
    </source>
</evidence>
<keyword evidence="8" id="KW-1185">Reference proteome</keyword>
<dbReference type="InterPro" id="IPR002937">
    <property type="entry name" value="Amino_oxidase"/>
</dbReference>
<gene>
    <name evidence="7" type="ORF">CALK_1822</name>
</gene>
<dbReference type="GO" id="GO:0016491">
    <property type="term" value="F:oxidoreductase activity"/>
    <property type="evidence" value="ECO:0007669"/>
    <property type="project" value="InterPro"/>
</dbReference>
<dbReference type="PANTHER" id="PTHR46091">
    <property type="entry name" value="BLR7054 PROTEIN"/>
    <property type="match status" value="1"/>
</dbReference>
<evidence type="ECO:0000256" key="3">
    <source>
        <dbReference type="ARBA" id="ARBA00022827"/>
    </source>
</evidence>
<keyword evidence="2" id="KW-0732">Signal</keyword>
<keyword evidence="5" id="KW-0520">NAD</keyword>
<dbReference type="eggNOG" id="COG1233">
    <property type="taxonomic scope" value="Bacteria"/>
</dbReference>
<dbReference type="OrthoDB" id="9789468at2"/>
<dbReference type="EMBL" id="ASJR01000015">
    <property type="protein sequence ID" value="ERP31333.1"/>
    <property type="molecule type" value="Genomic_DNA"/>
</dbReference>
<evidence type="ECO:0000256" key="4">
    <source>
        <dbReference type="ARBA" id="ARBA00022857"/>
    </source>
</evidence>
<organism evidence="7 8">
    <name type="scientific">Chitinivibrio alkaliphilus ACht1</name>
    <dbReference type="NCBI Taxonomy" id="1313304"/>
    <lineage>
        <taxon>Bacteria</taxon>
        <taxon>Pseudomonadati</taxon>
        <taxon>Fibrobacterota</taxon>
        <taxon>Chitinivibrionia</taxon>
        <taxon>Chitinivibrionales</taxon>
        <taxon>Chitinivibrionaceae</taxon>
        <taxon>Chitinivibrio</taxon>
    </lineage>
</organism>
<keyword evidence="1" id="KW-0285">Flavoprotein</keyword>
<evidence type="ECO:0000256" key="1">
    <source>
        <dbReference type="ARBA" id="ARBA00022630"/>
    </source>
</evidence>
<dbReference type="Proteomes" id="UP000017148">
    <property type="component" value="Unassembled WGS sequence"/>
</dbReference>
<comment type="caution">
    <text evidence="7">The sequence shown here is derived from an EMBL/GenBank/DDBJ whole genome shotgun (WGS) entry which is preliminary data.</text>
</comment>
<evidence type="ECO:0000313" key="8">
    <source>
        <dbReference type="Proteomes" id="UP000017148"/>
    </source>
</evidence>
<proteinExistence type="predicted"/>
<protein>
    <recommendedName>
        <fullName evidence="6">Amine oxidase domain-containing protein</fullName>
    </recommendedName>
</protein>
<feature type="domain" description="Amine oxidase" evidence="6">
    <location>
        <begin position="14"/>
        <end position="501"/>
    </location>
</feature>
<evidence type="ECO:0000256" key="2">
    <source>
        <dbReference type="ARBA" id="ARBA00022729"/>
    </source>
</evidence>
<dbReference type="InterPro" id="IPR052206">
    <property type="entry name" value="Retinol_saturase"/>
</dbReference>
<dbReference type="PANTHER" id="PTHR46091:SF3">
    <property type="entry name" value="AMINE OXIDASE DOMAIN-CONTAINING PROTEIN"/>
    <property type="match status" value="1"/>
</dbReference>
<dbReference type="SUPFAM" id="SSF51905">
    <property type="entry name" value="FAD/NAD(P)-binding domain"/>
    <property type="match status" value="1"/>
</dbReference>
<dbReference type="STRING" id="1313304.CALK_1822"/>
<evidence type="ECO:0000259" key="6">
    <source>
        <dbReference type="Pfam" id="PF01593"/>
    </source>
</evidence>
<sequence>MEKRYDALILGAGLGGLFAGAKLAKEGKSVLVLEKHTIPGGYASVFKRKGYTFEASLHALNDVTTPSSQNYKIFNEFGLMDSLNFFRVPEFFALRGKNVDITISDSLTGIREDLLATFPDEAKAIDTYLTTVEKIYHQIRKYKQLGWKLFLLGPFIPLVFRQMIGNLRKSTGAFMDELTDNEDLKITLCALTHYWHHDPYKYSFVHHCAATGSYLSGGAAFLEEGSFGISKHLASYIQAHGGEIRYGVEVQKTLVSKGVAEGAVYYDLTTKQRNTAYGTHIVANIPYPLLVQSLPEEYQDTFTDRYGAYSLSSSMFCLYFGLQNPLRELGGTKYSTIILPDEVTSLRDFKSYYLSEDYGSRIMDLTDYSILDRFDPADKPTATVVVIDTMDAWKNLSHEAYAAKKEKHTEEILSRLEKFLPGFRDNLTHVEGATPLTNQRYTSNPDGAIYGYAQDVKQMGPFRPKEETPVKNLYVASGWGSPGGGMTAVAKAGYSTATRILKNKPFTEESFTLSSFFVDMGRASVYIYTLPRRFTMSKIKKMCKVKGFKEAKEELLQEVANPKYICKKCLRVSSNEKKVCKSKEI</sequence>
<keyword evidence="3" id="KW-0274">FAD</keyword>
<name>U7D5X9_9BACT</name>
<keyword evidence="4" id="KW-0521">NADP</keyword>
<reference evidence="7 8" key="1">
    <citation type="journal article" date="2013" name="Environ. Microbiol.">
        <title>Genome analysis of Chitinivibrio alkaliphilus gen. nov., sp. nov., a novel extremely haloalkaliphilic anaerobic chitinolytic bacterium from the candidate phylum Termite Group 3.</title>
        <authorList>
            <person name="Sorokin D.Y."/>
            <person name="Gumerov V.M."/>
            <person name="Rakitin A.L."/>
            <person name="Beletsky A.V."/>
            <person name="Damste J.S."/>
            <person name="Muyzer G."/>
            <person name="Mardanov A.V."/>
            <person name="Ravin N.V."/>
        </authorList>
    </citation>
    <scope>NUCLEOTIDE SEQUENCE [LARGE SCALE GENOMIC DNA]</scope>
    <source>
        <strain evidence="7 8">ACht1</strain>
    </source>
</reference>